<evidence type="ECO:0000313" key="6">
    <source>
        <dbReference type="EMBL" id="KAL2613577.1"/>
    </source>
</evidence>
<dbReference type="GO" id="GO:0003723">
    <property type="term" value="F:RNA binding"/>
    <property type="evidence" value="ECO:0007669"/>
    <property type="project" value="UniProtKB-UniRule"/>
</dbReference>
<feature type="region of interest" description="Disordered" evidence="4">
    <location>
        <begin position="1"/>
        <end position="74"/>
    </location>
</feature>
<feature type="region of interest" description="Disordered" evidence="4">
    <location>
        <begin position="502"/>
        <end position="544"/>
    </location>
</feature>
<evidence type="ECO:0000256" key="3">
    <source>
        <dbReference type="SAM" id="Coils"/>
    </source>
</evidence>
<keyword evidence="1" id="KW-0863">Zinc-finger</keyword>
<feature type="region of interest" description="Disordered" evidence="4">
    <location>
        <begin position="290"/>
        <end position="325"/>
    </location>
</feature>
<dbReference type="InterPro" id="IPR004087">
    <property type="entry name" value="KH_dom"/>
</dbReference>
<feature type="region of interest" description="Disordered" evidence="4">
    <location>
        <begin position="253"/>
        <end position="272"/>
    </location>
</feature>
<feature type="coiled-coil region" evidence="3">
    <location>
        <begin position="383"/>
        <end position="428"/>
    </location>
</feature>
<dbReference type="InterPro" id="IPR001878">
    <property type="entry name" value="Znf_CCHC"/>
</dbReference>
<feature type="compositionally biased region" description="Basic and acidic residues" evidence="4">
    <location>
        <begin position="28"/>
        <end position="38"/>
    </location>
</feature>
<evidence type="ECO:0000313" key="7">
    <source>
        <dbReference type="Proteomes" id="UP001605036"/>
    </source>
</evidence>
<evidence type="ECO:0000256" key="1">
    <source>
        <dbReference type="PROSITE-ProRule" id="PRU00047"/>
    </source>
</evidence>
<dbReference type="Gene3D" id="3.30.1370.10">
    <property type="entry name" value="K Homology domain, type 1"/>
    <property type="match status" value="1"/>
</dbReference>
<dbReference type="PROSITE" id="PS50158">
    <property type="entry name" value="ZF_CCHC"/>
    <property type="match status" value="1"/>
</dbReference>
<keyword evidence="2" id="KW-0694">RNA-binding</keyword>
<keyword evidence="3" id="KW-0175">Coiled coil</keyword>
<dbReference type="AlphaFoldDB" id="A0ABD1XXB1"/>
<dbReference type="InterPro" id="IPR004088">
    <property type="entry name" value="KH_dom_type_1"/>
</dbReference>
<feature type="compositionally biased region" description="Polar residues" evidence="4">
    <location>
        <begin position="502"/>
        <end position="527"/>
    </location>
</feature>
<dbReference type="SMART" id="SM00343">
    <property type="entry name" value="ZnF_C2HC"/>
    <property type="match status" value="1"/>
</dbReference>
<accession>A0ABD1XXB1</accession>
<dbReference type="CDD" id="cd00105">
    <property type="entry name" value="KH-I"/>
    <property type="match status" value="1"/>
</dbReference>
<dbReference type="GO" id="GO:0008270">
    <property type="term" value="F:zinc ion binding"/>
    <property type="evidence" value="ECO:0007669"/>
    <property type="project" value="UniProtKB-KW"/>
</dbReference>
<dbReference type="Gene3D" id="4.10.60.10">
    <property type="entry name" value="Zinc finger, CCHC-type"/>
    <property type="match status" value="1"/>
</dbReference>
<dbReference type="PANTHER" id="PTHR34210">
    <property type="entry name" value="OS01G0252900 PROTEIN"/>
    <property type="match status" value="1"/>
</dbReference>
<dbReference type="EMBL" id="JBHFFA010000007">
    <property type="protein sequence ID" value="KAL2613577.1"/>
    <property type="molecule type" value="Genomic_DNA"/>
</dbReference>
<name>A0ABD1XXB1_9MARC</name>
<evidence type="ECO:0000256" key="4">
    <source>
        <dbReference type="SAM" id="MobiDB-lite"/>
    </source>
</evidence>
<dbReference type="SUPFAM" id="SSF54791">
    <property type="entry name" value="Eukaryotic type KH-domain (KH-domain type I)"/>
    <property type="match status" value="1"/>
</dbReference>
<reference evidence="6 7" key="1">
    <citation type="submission" date="2024-09" db="EMBL/GenBank/DDBJ databases">
        <title>Chromosome-scale assembly of Riccia fluitans.</title>
        <authorList>
            <person name="Paukszto L."/>
            <person name="Sawicki J."/>
            <person name="Karawczyk K."/>
            <person name="Piernik-Szablinska J."/>
            <person name="Szczecinska M."/>
            <person name="Mazdziarz M."/>
        </authorList>
    </citation>
    <scope>NUCLEOTIDE SEQUENCE [LARGE SCALE GENOMIC DNA]</scope>
    <source>
        <strain evidence="6">Rf_01</strain>
        <tissue evidence="6">Aerial parts of the thallus</tissue>
    </source>
</reference>
<feature type="region of interest" description="Disordered" evidence="4">
    <location>
        <begin position="205"/>
        <end position="231"/>
    </location>
</feature>
<comment type="caution">
    <text evidence="6">The sequence shown here is derived from an EMBL/GenBank/DDBJ whole genome shotgun (WGS) entry which is preliminary data.</text>
</comment>
<dbReference type="SMART" id="SM00322">
    <property type="entry name" value="KH"/>
    <property type="match status" value="1"/>
</dbReference>
<evidence type="ECO:0000259" key="5">
    <source>
        <dbReference type="PROSITE" id="PS50158"/>
    </source>
</evidence>
<dbReference type="InterPro" id="IPR036612">
    <property type="entry name" value="KH_dom_type_1_sf"/>
</dbReference>
<keyword evidence="1" id="KW-0479">Metal-binding</keyword>
<dbReference type="PROSITE" id="PS50084">
    <property type="entry name" value="KH_TYPE_1"/>
    <property type="match status" value="1"/>
</dbReference>
<sequence length="544" mass="59971">MADSQDDDRDEEWFKEVYGREYTGPPRPPRDNPRDESKSKKRPGANATVAHAGDDGSDEEDEPRDPNAVPTDFTSREAKVWEAKAKAVERNWKRRKEEELTCRICGEVGHFAQGCPTTLGGNRKPGEVVERISLRDKRLKPRIIGTGGAVIQGIEKDTGCRLKLEDNLAAGNGAFFVRISGPDRLTVIKAVDVVTKLVEQVEDEWKQPQQMRRPHGVGGGGGAGGGSYRGSNVNPLIAAQMQHIAVQRLQHSAPNLGPLGRADGPPPPLDEDKRTIEHIASQLEARRQWEAVSGSNQNLNGSGASPPFSYKDGRGASGGSVSSYSGKAPSDVGYYHSKNLDGPYQSHSGGAELDQDLDGVFEEKGFHAQTLEELEQRFLQETIELTKDQNMEEDKEKAKHRERMNEIHEQYQQKMSILRSKHTKQREEFLRHEAQMRHQQYQQQTGYGMYPYGGGGGGIPHSRGGPYNGNGYDRGANSASPENVQGHMGMYDSYKDGGMPYSNSVSHSYSRKQQGYESSKNYGNQGYDSGGYGFGNSQGHPAYG</sequence>
<evidence type="ECO:0000256" key="2">
    <source>
        <dbReference type="PROSITE-ProRule" id="PRU00117"/>
    </source>
</evidence>
<feature type="domain" description="CCHC-type" evidence="5">
    <location>
        <begin position="102"/>
        <end position="116"/>
    </location>
</feature>
<organism evidence="6 7">
    <name type="scientific">Riccia fluitans</name>
    <dbReference type="NCBI Taxonomy" id="41844"/>
    <lineage>
        <taxon>Eukaryota</taxon>
        <taxon>Viridiplantae</taxon>
        <taxon>Streptophyta</taxon>
        <taxon>Embryophyta</taxon>
        <taxon>Marchantiophyta</taxon>
        <taxon>Marchantiopsida</taxon>
        <taxon>Marchantiidae</taxon>
        <taxon>Marchantiales</taxon>
        <taxon>Ricciaceae</taxon>
        <taxon>Riccia</taxon>
    </lineage>
</organism>
<feature type="compositionally biased region" description="Polar residues" evidence="4">
    <location>
        <begin position="293"/>
        <end position="303"/>
    </location>
</feature>
<dbReference type="InterPro" id="IPR036875">
    <property type="entry name" value="Znf_CCHC_sf"/>
</dbReference>
<dbReference type="Pfam" id="PF00013">
    <property type="entry name" value="KH_1"/>
    <property type="match status" value="1"/>
</dbReference>
<gene>
    <name evidence="6" type="ORF">R1flu_025269</name>
</gene>
<dbReference type="Proteomes" id="UP001605036">
    <property type="component" value="Unassembled WGS sequence"/>
</dbReference>
<feature type="compositionally biased region" description="Gly residues" evidence="4">
    <location>
        <begin position="216"/>
        <end position="228"/>
    </location>
</feature>
<dbReference type="PANTHER" id="PTHR34210:SF3">
    <property type="entry name" value="CCHC-TYPE DOMAIN-CONTAINING PROTEIN"/>
    <property type="match status" value="1"/>
</dbReference>
<keyword evidence="1" id="KW-0862">Zinc</keyword>
<keyword evidence="7" id="KW-1185">Reference proteome</keyword>
<feature type="compositionally biased region" description="Acidic residues" evidence="4">
    <location>
        <begin position="1"/>
        <end position="11"/>
    </location>
</feature>
<proteinExistence type="predicted"/>
<protein>
    <recommendedName>
        <fullName evidence="5">CCHC-type domain-containing protein</fullName>
    </recommendedName>
</protein>
<dbReference type="SUPFAM" id="SSF57756">
    <property type="entry name" value="Retrovirus zinc finger-like domains"/>
    <property type="match status" value="1"/>
</dbReference>